<dbReference type="AlphaFoldDB" id="A0A699WJX8"/>
<sequence length="84" mass="8464">GGGSGSQVGKGGSAGVREGTNVQPITETTNIVTKDVAPLQPRRQRKRKIVVVDAGGSLHPPKKLKDGHGTPSGPSVAGKSRSAV</sequence>
<name>A0A699WJX8_TANCI</name>
<protein>
    <submittedName>
        <fullName evidence="2">Uncharacterized protein</fullName>
    </submittedName>
</protein>
<evidence type="ECO:0000313" key="2">
    <source>
        <dbReference type="EMBL" id="GFD47975.1"/>
    </source>
</evidence>
<feature type="compositionally biased region" description="Gly residues" evidence="1">
    <location>
        <begin position="1"/>
        <end position="14"/>
    </location>
</feature>
<evidence type="ECO:0000256" key="1">
    <source>
        <dbReference type="SAM" id="MobiDB-lite"/>
    </source>
</evidence>
<proteinExistence type="predicted"/>
<feature type="region of interest" description="Disordered" evidence="1">
    <location>
        <begin position="1"/>
        <end position="84"/>
    </location>
</feature>
<comment type="caution">
    <text evidence="2">The sequence shown here is derived from an EMBL/GenBank/DDBJ whole genome shotgun (WGS) entry which is preliminary data.</text>
</comment>
<dbReference type="EMBL" id="BKCJ011712390">
    <property type="protein sequence ID" value="GFD47975.1"/>
    <property type="molecule type" value="Genomic_DNA"/>
</dbReference>
<gene>
    <name evidence="2" type="ORF">Tci_919944</name>
</gene>
<feature type="non-terminal residue" evidence="2">
    <location>
        <position position="1"/>
    </location>
</feature>
<organism evidence="2">
    <name type="scientific">Tanacetum cinerariifolium</name>
    <name type="common">Dalmatian daisy</name>
    <name type="synonym">Chrysanthemum cinerariifolium</name>
    <dbReference type="NCBI Taxonomy" id="118510"/>
    <lineage>
        <taxon>Eukaryota</taxon>
        <taxon>Viridiplantae</taxon>
        <taxon>Streptophyta</taxon>
        <taxon>Embryophyta</taxon>
        <taxon>Tracheophyta</taxon>
        <taxon>Spermatophyta</taxon>
        <taxon>Magnoliopsida</taxon>
        <taxon>eudicotyledons</taxon>
        <taxon>Gunneridae</taxon>
        <taxon>Pentapetalae</taxon>
        <taxon>asterids</taxon>
        <taxon>campanulids</taxon>
        <taxon>Asterales</taxon>
        <taxon>Asteraceae</taxon>
        <taxon>Asteroideae</taxon>
        <taxon>Anthemideae</taxon>
        <taxon>Anthemidinae</taxon>
        <taxon>Tanacetum</taxon>
    </lineage>
</organism>
<accession>A0A699WJX8</accession>
<feature type="compositionally biased region" description="Polar residues" evidence="1">
    <location>
        <begin position="20"/>
        <end position="32"/>
    </location>
</feature>
<reference evidence="2" key="1">
    <citation type="journal article" date="2019" name="Sci. Rep.">
        <title>Draft genome of Tanacetum cinerariifolium, the natural source of mosquito coil.</title>
        <authorList>
            <person name="Yamashiro T."/>
            <person name="Shiraishi A."/>
            <person name="Satake H."/>
            <person name="Nakayama K."/>
        </authorList>
    </citation>
    <scope>NUCLEOTIDE SEQUENCE</scope>
</reference>